<evidence type="ECO:0000313" key="2">
    <source>
        <dbReference type="EMBL" id="KAF7513725.1"/>
    </source>
</evidence>
<organism evidence="2 3">
    <name type="scientific">Endocarpon pusillum</name>
    <dbReference type="NCBI Taxonomy" id="364733"/>
    <lineage>
        <taxon>Eukaryota</taxon>
        <taxon>Fungi</taxon>
        <taxon>Dikarya</taxon>
        <taxon>Ascomycota</taxon>
        <taxon>Pezizomycotina</taxon>
        <taxon>Eurotiomycetes</taxon>
        <taxon>Chaetothyriomycetidae</taxon>
        <taxon>Verrucariales</taxon>
        <taxon>Verrucariaceae</taxon>
        <taxon>Endocarpon</taxon>
    </lineage>
</organism>
<name>A0A8H7AYZ8_9EURO</name>
<feature type="region of interest" description="Disordered" evidence="1">
    <location>
        <begin position="1"/>
        <end position="48"/>
    </location>
</feature>
<proteinExistence type="predicted"/>
<protein>
    <submittedName>
        <fullName evidence="2">Uncharacterized protein</fullName>
    </submittedName>
</protein>
<dbReference type="OrthoDB" id="10393848at2759"/>
<dbReference type="AlphaFoldDB" id="A0A8H7AYZ8"/>
<comment type="caution">
    <text evidence="2">The sequence shown here is derived from an EMBL/GenBank/DDBJ whole genome shotgun (WGS) entry which is preliminary data.</text>
</comment>
<evidence type="ECO:0000313" key="3">
    <source>
        <dbReference type="Proteomes" id="UP000606974"/>
    </source>
</evidence>
<evidence type="ECO:0000256" key="1">
    <source>
        <dbReference type="SAM" id="MobiDB-lite"/>
    </source>
</evidence>
<sequence length="346" mass="37484">MSSSSFPSISSLLNPPTLPYQQLPSHSEIHAKAEQRSPGPASTLMSIPSVHQPATPRLTFREPVEPTVSVESPPSSTAASAIIHFRTFYSLRSFIFQLLSEISIDDTDMDLRQPADAYFGDDAFDMDAPNVSGNIATQSLPHHSVSSPQFLLASSQFSFIASLVKICTTAALKHYHSLLPPPSVYITVEQNLAQLPFFSTTIKIHPQESSLQTALLCAEAAAEVARAVDVDANLSLTAVLDLISHATRGGGAGGSASQSEQQQLLLWKESQHAARMAPLWELANALLHRLSQVARGATLHPLVFYSTRHAADAFCNKLDDEEAIRHVRSLVPDSCLDVMYANGECN</sequence>
<accession>A0A8H7AYZ8</accession>
<feature type="compositionally biased region" description="Low complexity" evidence="1">
    <location>
        <begin position="1"/>
        <end position="11"/>
    </location>
</feature>
<gene>
    <name evidence="2" type="ORF">GJ744_007776</name>
</gene>
<reference evidence="2" key="1">
    <citation type="submission" date="2020-02" db="EMBL/GenBank/DDBJ databases">
        <authorList>
            <person name="Palmer J.M."/>
        </authorList>
    </citation>
    <scope>NUCLEOTIDE SEQUENCE</scope>
    <source>
        <strain evidence="2">EPUS1.4</strain>
        <tissue evidence="2">Thallus</tissue>
    </source>
</reference>
<keyword evidence="3" id="KW-1185">Reference proteome</keyword>
<dbReference type="Proteomes" id="UP000606974">
    <property type="component" value="Unassembled WGS sequence"/>
</dbReference>
<dbReference type="EMBL" id="JAACFV010000004">
    <property type="protein sequence ID" value="KAF7513725.1"/>
    <property type="molecule type" value="Genomic_DNA"/>
</dbReference>